<evidence type="ECO:0000313" key="2">
    <source>
        <dbReference type="EMBL" id="RKT44971.1"/>
    </source>
</evidence>
<dbReference type="RefSeq" id="WP_120797330.1">
    <property type="nucleotide sequence ID" value="NZ_RBXL01000001.1"/>
</dbReference>
<reference evidence="2 3" key="1">
    <citation type="submission" date="2018-10" db="EMBL/GenBank/DDBJ databases">
        <title>Genomic Encyclopedia of Archaeal and Bacterial Type Strains, Phase II (KMG-II): from individual species to whole genera.</title>
        <authorList>
            <person name="Goeker M."/>
        </authorList>
    </citation>
    <scope>NUCLEOTIDE SEQUENCE [LARGE SCALE GENOMIC DNA]</scope>
    <source>
        <strain evidence="2 3">DSM 235</strain>
    </source>
</reference>
<feature type="region of interest" description="Disordered" evidence="1">
    <location>
        <begin position="1"/>
        <end position="21"/>
    </location>
</feature>
<protein>
    <submittedName>
        <fullName evidence="2">Uncharacterized protein</fullName>
    </submittedName>
</protein>
<dbReference type="EMBL" id="RBXL01000001">
    <property type="protein sequence ID" value="RKT44971.1"/>
    <property type="molecule type" value="Genomic_DNA"/>
</dbReference>
<dbReference type="AlphaFoldDB" id="A0A495V6G4"/>
<name>A0A495V6G4_9GAMM</name>
<comment type="caution">
    <text evidence="2">The sequence shown here is derived from an EMBL/GenBank/DDBJ whole genome shotgun (WGS) entry which is preliminary data.</text>
</comment>
<organism evidence="2 3">
    <name type="scientific">Thiocapsa rosea</name>
    <dbReference type="NCBI Taxonomy" id="69360"/>
    <lineage>
        <taxon>Bacteria</taxon>
        <taxon>Pseudomonadati</taxon>
        <taxon>Pseudomonadota</taxon>
        <taxon>Gammaproteobacteria</taxon>
        <taxon>Chromatiales</taxon>
        <taxon>Chromatiaceae</taxon>
        <taxon>Thiocapsa</taxon>
    </lineage>
</organism>
<sequence length="212" mass="22835">MPNTRARATDHSHPRPGRGAPPVLLVIGAHRGELGFGEQVAARLDPATFAVLRIPLGLSGQRPLPDELASWRRRHGELYLQILERVKPGQQLIIDLHTGIDELRRSADVFCAAQSLLARIASAGPLDGDPVRGIQLVADTGGAFADLAGVRPFPFPLARPDLPPMVWDRATPRYVGVEVYIAREGSGSPDEHAFAADLLRRIVACAMAGGDR</sequence>
<dbReference type="OrthoDB" id="8454366at2"/>
<gene>
    <name evidence="2" type="ORF">BDD21_2379</name>
</gene>
<dbReference type="Proteomes" id="UP000274556">
    <property type="component" value="Unassembled WGS sequence"/>
</dbReference>
<accession>A0A495V6G4</accession>
<evidence type="ECO:0000256" key="1">
    <source>
        <dbReference type="SAM" id="MobiDB-lite"/>
    </source>
</evidence>
<proteinExistence type="predicted"/>
<keyword evidence="3" id="KW-1185">Reference proteome</keyword>
<evidence type="ECO:0000313" key="3">
    <source>
        <dbReference type="Proteomes" id="UP000274556"/>
    </source>
</evidence>